<protein>
    <submittedName>
        <fullName evidence="2">Uncharacterized protein</fullName>
    </submittedName>
</protein>
<reference evidence="2 3" key="1">
    <citation type="journal article" date="2013" name="Appl. Environ. Microbiol.">
        <title>Genome analysis suggests that the soil oligotrophic bacterium Agromonas oligotrophica (Bradyrhizobium oligotrophicum) is a nitrogen-fixing symbiont of Aeschynomene indica.</title>
        <authorList>
            <person name="Okubo T."/>
            <person name="Fukushima S."/>
            <person name="Itakura M."/>
            <person name="Oshima K."/>
            <person name="Longtonglang A."/>
            <person name="Teaumroong N."/>
            <person name="Mitsui H."/>
            <person name="Hattori M."/>
            <person name="Hattori R."/>
            <person name="Hattori T."/>
            <person name="Minamisawa K."/>
        </authorList>
    </citation>
    <scope>NUCLEOTIDE SEQUENCE [LARGE SCALE GENOMIC DNA]</scope>
    <source>
        <strain evidence="2 3">S58</strain>
    </source>
</reference>
<keyword evidence="3" id="KW-1185">Reference proteome</keyword>
<evidence type="ECO:0000313" key="2">
    <source>
        <dbReference type="EMBL" id="BAM92076.1"/>
    </source>
</evidence>
<gene>
    <name evidence="2" type="ORF">S58_61010</name>
</gene>
<dbReference type="Proteomes" id="UP000011841">
    <property type="component" value="Chromosome"/>
</dbReference>
<dbReference type="HOGENOM" id="CLU_2767739_0_0_5"/>
<name>M4ZF09_9BRAD</name>
<evidence type="ECO:0000256" key="1">
    <source>
        <dbReference type="SAM" id="MobiDB-lite"/>
    </source>
</evidence>
<dbReference type="KEGG" id="aol:S58_61010"/>
<feature type="compositionally biased region" description="Polar residues" evidence="1">
    <location>
        <begin position="54"/>
        <end position="69"/>
    </location>
</feature>
<proteinExistence type="predicted"/>
<sequence>MLKTDDRVSFELNQSKNGKGSGTKAVDNAIGAKSRNTSRRGSEGIESAVYGGKPSTTSAAISSDRPTVG</sequence>
<feature type="region of interest" description="Disordered" evidence="1">
    <location>
        <begin position="1"/>
        <end position="69"/>
    </location>
</feature>
<dbReference type="AlphaFoldDB" id="M4ZF09"/>
<dbReference type="RefSeq" id="WP_015669160.1">
    <property type="nucleotide sequence ID" value="NC_020453.1"/>
</dbReference>
<accession>M4ZF09</accession>
<evidence type="ECO:0000313" key="3">
    <source>
        <dbReference type="Proteomes" id="UP000011841"/>
    </source>
</evidence>
<dbReference type="GeneID" id="301819804"/>
<organism evidence="2 3">
    <name type="scientific">Bradyrhizobium oligotrophicum S58</name>
    <dbReference type="NCBI Taxonomy" id="1245469"/>
    <lineage>
        <taxon>Bacteria</taxon>
        <taxon>Pseudomonadati</taxon>
        <taxon>Pseudomonadota</taxon>
        <taxon>Alphaproteobacteria</taxon>
        <taxon>Hyphomicrobiales</taxon>
        <taxon>Nitrobacteraceae</taxon>
        <taxon>Bradyrhizobium</taxon>
    </lineage>
</organism>
<dbReference type="PATRIC" id="fig|1245469.3.peg.6232"/>
<dbReference type="EMBL" id="AP012603">
    <property type="protein sequence ID" value="BAM92076.1"/>
    <property type="molecule type" value="Genomic_DNA"/>
</dbReference>